<dbReference type="AlphaFoldDB" id="A0A8K0SCV1"/>
<dbReference type="InterPro" id="IPR053137">
    <property type="entry name" value="NLR-like"/>
</dbReference>
<comment type="caution">
    <text evidence="2">The sequence shown here is derived from an EMBL/GenBank/DDBJ whole genome shotgun (WGS) entry which is preliminary data.</text>
</comment>
<evidence type="ECO:0000313" key="3">
    <source>
        <dbReference type="Proteomes" id="UP000813444"/>
    </source>
</evidence>
<dbReference type="InterPro" id="IPR029058">
    <property type="entry name" value="AB_hydrolase_fold"/>
</dbReference>
<dbReference type="Proteomes" id="UP000813444">
    <property type="component" value="Unassembled WGS sequence"/>
</dbReference>
<dbReference type="OrthoDB" id="1658288at2759"/>
<dbReference type="Gene3D" id="3.40.50.300">
    <property type="entry name" value="P-loop containing nucleotide triphosphate hydrolases"/>
    <property type="match status" value="1"/>
</dbReference>
<sequence length="1065" mass="118900">MALHASQLLLLSIVFLISLAATSRLFWRHSRPTAARRKHTNNERTFRVRGIPADWDTKRLASFLTETFDLVPTITSLAQEIQTGIQSATVSFQATSDVLRMPESGRSIPLPRSSNKEASRRAYLQLDDDFHGMTTLFAPPEDDHRVDIIALSGLGGHAFGSFKQRAGDYMWLRDALPDDLTRDSTGRPMARIVTFGYESGVAGSKNIQSLEDLGTMLHNSLLPLISSPIVRPVIFIAHSLGGLIVKQTLISLSKSKNEEDQRLLQAVYGIVFFGVPHDGMDITSLIPMVGDGPNRFLVESLSRINSQILSIQQREFESALGGQGESEVVCFYETEESPTAQQHFCAVARTHSNMVKFSPHDPEYDKVRDRLRGLAHRALSGGLIVPYPENGAFVGRSTIIDGLKHDLGYSQPIGKPQARVSLYGLGGIGKTQIALAYVYRLYEVRKDVSVFWVHASNAERFRQSYGTLAQECKIPGYDDPKNDVLSLVKKWLEKKDCGQWVMVLDNADNIQLFFPPPSEATPNPARPDPHCSFSDYLPECAHGALLVTTRNKQLGVKLSKGQRIIEVGRLTEHESERLLHAKNINAARTDLLSLSARLEHLPLALVQAAAFIQERSITVAKYLRLLGDTDQHTVDLLSKEFETVGRDSKAPRAVAQTWIISFRQIEQQQALASDLLSFMSLLDRQDIPAKFLSHYTQQKESEARLGDIELTEALGVLKAFSFVTEDNNGSYDMHRLVQLVTRKWLINCGTVSRFGKEALLVVSHLYPYGTYETRTTCAAYLSHAKSVLRLCEFKSEEEAKAKASLLHCMAGYFSFEGKWSDAEELNIEARRLRTDLFGESNPSTLASMANLASTFWNQGRWEEAEKLGVQVMETRKTKLGEDHPSTLTSMANLASTYRNQGRWEKAEKLGVQVMETLKTKLGEDHPSTLTSIGNLASTYRNQGRWQEAEELEVQVMETLKTKLGEDHPSTLTSMANLASTYRNQGRLEEAEKLGVQVMETRKATLGVDHPSTLTSMNNLAYTLHGMGRVEEAINLMQTCIRIRQDKLGADHPDTQSSISTLENWA</sequence>
<organism evidence="2 3">
    <name type="scientific">Stachybotrys elegans</name>
    <dbReference type="NCBI Taxonomy" id="80388"/>
    <lineage>
        <taxon>Eukaryota</taxon>
        <taxon>Fungi</taxon>
        <taxon>Dikarya</taxon>
        <taxon>Ascomycota</taxon>
        <taxon>Pezizomycotina</taxon>
        <taxon>Sordariomycetes</taxon>
        <taxon>Hypocreomycetidae</taxon>
        <taxon>Hypocreales</taxon>
        <taxon>Stachybotryaceae</taxon>
        <taxon>Stachybotrys</taxon>
    </lineage>
</organism>
<dbReference type="InterPro" id="IPR027417">
    <property type="entry name" value="P-loop_NTPase"/>
</dbReference>
<evidence type="ECO:0000313" key="2">
    <source>
        <dbReference type="EMBL" id="KAH7303110.1"/>
    </source>
</evidence>
<dbReference type="Gene3D" id="1.25.40.10">
    <property type="entry name" value="Tetratricopeptide repeat domain"/>
    <property type="match status" value="2"/>
</dbReference>
<reference evidence="2" key="1">
    <citation type="journal article" date="2021" name="Nat. Commun.">
        <title>Genetic determinants of endophytism in the Arabidopsis root mycobiome.</title>
        <authorList>
            <person name="Mesny F."/>
            <person name="Miyauchi S."/>
            <person name="Thiergart T."/>
            <person name="Pickel B."/>
            <person name="Atanasova L."/>
            <person name="Karlsson M."/>
            <person name="Huettel B."/>
            <person name="Barry K.W."/>
            <person name="Haridas S."/>
            <person name="Chen C."/>
            <person name="Bauer D."/>
            <person name="Andreopoulos W."/>
            <person name="Pangilinan J."/>
            <person name="LaButti K."/>
            <person name="Riley R."/>
            <person name="Lipzen A."/>
            <person name="Clum A."/>
            <person name="Drula E."/>
            <person name="Henrissat B."/>
            <person name="Kohler A."/>
            <person name="Grigoriev I.V."/>
            <person name="Martin F.M."/>
            <person name="Hacquard S."/>
        </authorList>
    </citation>
    <scope>NUCLEOTIDE SEQUENCE</scope>
    <source>
        <strain evidence="2">MPI-CAGE-CH-0235</strain>
    </source>
</reference>
<keyword evidence="3" id="KW-1185">Reference proteome</keyword>
<feature type="chain" id="PRO_5035418844" description="DUF676 domain-containing protein" evidence="1">
    <location>
        <begin position="21"/>
        <end position="1065"/>
    </location>
</feature>
<evidence type="ECO:0000256" key="1">
    <source>
        <dbReference type="SAM" id="SignalP"/>
    </source>
</evidence>
<dbReference type="SUPFAM" id="SSF48452">
    <property type="entry name" value="TPR-like"/>
    <property type="match status" value="2"/>
</dbReference>
<dbReference type="SUPFAM" id="SSF52540">
    <property type="entry name" value="P-loop containing nucleoside triphosphate hydrolases"/>
    <property type="match status" value="1"/>
</dbReference>
<dbReference type="NCBIfam" id="NF040586">
    <property type="entry name" value="FxSxx_TPR"/>
    <property type="match status" value="1"/>
</dbReference>
<evidence type="ECO:0008006" key="4">
    <source>
        <dbReference type="Google" id="ProtNLM"/>
    </source>
</evidence>
<dbReference type="EMBL" id="JAGPNK010000039">
    <property type="protein sequence ID" value="KAH7303110.1"/>
    <property type="molecule type" value="Genomic_DNA"/>
</dbReference>
<proteinExistence type="predicted"/>
<dbReference type="SUPFAM" id="SSF53474">
    <property type="entry name" value="alpha/beta-Hydrolases"/>
    <property type="match status" value="1"/>
</dbReference>
<accession>A0A8K0SCV1</accession>
<keyword evidence="1" id="KW-0732">Signal</keyword>
<dbReference type="PANTHER" id="PTHR46082:SF6">
    <property type="entry name" value="AAA+ ATPASE DOMAIN-CONTAINING PROTEIN-RELATED"/>
    <property type="match status" value="1"/>
</dbReference>
<dbReference type="Gene3D" id="3.40.50.1820">
    <property type="entry name" value="alpha/beta hydrolase"/>
    <property type="match status" value="1"/>
</dbReference>
<dbReference type="InterPro" id="IPR011990">
    <property type="entry name" value="TPR-like_helical_dom_sf"/>
</dbReference>
<dbReference type="Pfam" id="PF13424">
    <property type="entry name" value="TPR_12"/>
    <property type="match status" value="2"/>
</dbReference>
<feature type="signal peptide" evidence="1">
    <location>
        <begin position="1"/>
        <end position="20"/>
    </location>
</feature>
<dbReference type="Pfam" id="PF13374">
    <property type="entry name" value="TPR_10"/>
    <property type="match status" value="1"/>
</dbReference>
<gene>
    <name evidence="2" type="ORF">B0I35DRAFT_455340</name>
</gene>
<protein>
    <recommendedName>
        <fullName evidence="4">DUF676 domain-containing protein</fullName>
    </recommendedName>
</protein>
<name>A0A8K0SCV1_9HYPO</name>
<dbReference type="PANTHER" id="PTHR46082">
    <property type="entry name" value="ATP/GTP-BINDING PROTEIN-RELATED"/>
    <property type="match status" value="1"/>
</dbReference>